<dbReference type="InterPro" id="IPR011058">
    <property type="entry name" value="Cyanovirin-N"/>
</dbReference>
<organism evidence="2 3">
    <name type="scientific">Lomentospora prolificans</name>
    <dbReference type="NCBI Taxonomy" id="41688"/>
    <lineage>
        <taxon>Eukaryota</taxon>
        <taxon>Fungi</taxon>
        <taxon>Dikarya</taxon>
        <taxon>Ascomycota</taxon>
        <taxon>Pezizomycotina</taxon>
        <taxon>Sordariomycetes</taxon>
        <taxon>Hypocreomycetidae</taxon>
        <taxon>Microascales</taxon>
        <taxon>Microascaceae</taxon>
        <taxon>Lomentospora</taxon>
    </lineage>
</organism>
<gene>
    <name evidence="2" type="ORF">jhhlp_002723</name>
</gene>
<dbReference type="VEuPathDB" id="FungiDB:jhhlp_002723"/>
<sequence length="131" mass="14313">MSFHQSAREIHLDGATLKAQLANIDGEWVDAEFDLNSVLGNEDGNEILDGSFQWGGGGFSDSAGEISFSLEGDEAVPVLRAFLSNVDGELVPADVNLAERIHNNNGEFYFGKFASFRFDVDLQRLTQSLVN</sequence>
<dbReference type="InterPro" id="IPR036673">
    <property type="entry name" value="Cyanovirin-N_sf"/>
</dbReference>
<dbReference type="SUPFAM" id="SSF51322">
    <property type="entry name" value="Cyanovirin-N"/>
    <property type="match status" value="1"/>
</dbReference>
<reference evidence="2 3" key="1">
    <citation type="journal article" date="2017" name="G3 (Bethesda)">
        <title>First Draft Genome Sequence of the Pathogenic Fungus Lomentospora prolificans (Formerly Scedosporium prolificans).</title>
        <authorList>
            <person name="Luo R."/>
            <person name="Zimin A."/>
            <person name="Workman R."/>
            <person name="Fan Y."/>
            <person name="Pertea G."/>
            <person name="Grossman N."/>
            <person name="Wear M.P."/>
            <person name="Jia B."/>
            <person name="Miller H."/>
            <person name="Casadevall A."/>
            <person name="Timp W."/>
            <person name="Zhang S.X."/>
            <person name="Salzberg S.L."/>
        </authorList>
    </citation>
    <scope>NUCLEOTIDE SEQUENCE [LARGE SCALE GENOMIC DNA]</scope>
    <source>
        <strain evidence="2 3">JHH-5317</strain>
    </source>
</reference>
<dbReference type="Pfam" id="PF08881">
    <property type="entry name" value="CVNH"/>
    <property type="match status" value="1"/>
</dbReference>
<dbReference type="PANTHER" id="PTHR42076:SF1">
    <property type="entry name" value="CYANOVIRIN-N DOMAIN-CONTAINING PROTEIN"/>
    <property type="match status" value="1"/>
</dbReference>
<protein>
    <recommendedName>
        <fullName evidence="1">Cyanovirin-N domain-containing protein</fullName>
    </recommendedName>
</protein>
<dbReference type="EMBL" id="NLAX01000008">
    <property type="protein sequence ID" value="PKS10964.1"/>
    <property type="molecule type" value="Genomic_DNA"/>
</dbReference>
<accession>A0A2N3NEV3</accession>
<dbReference type="InParanoid" id="A0A2N3NEV3"/>
<evidence type="ECO:0000313" key="3">
    <source>
        <dbReference type="Proteomes" id="UP000233524"/>
    </source>
</evidence>
<dbReference type="PANTHER" id="PTHR42076">
    <property type="entry name" value="CYANOVIRIN-N HOMOLOG"/>
    <property type="match status" value="1"/>
</dbReference>
<dbReference type="SMART" id="SM01111">
    <property type="entry name" value="CVNH"/>
    <property type="match status" value="1"/>
</dbReference>
<keyword evidence="3" id="KW-1185">Reference proteome</keyword>
<dbReference type="AlphaFoldDB" id="A0A2N3NEV3"/>
<comment type="caution">
    <text evidence="2">The sequence shown here is derived from an EMBL/GenBank/DDBJ whole genome shotgun (WGS) entry which is preliminary data.</text>
</comment>
<dbReference type="STRING" id="41688.A0A2N3NEV3"/>
<evidence type="ECO:0000259" key="1">
    <source>
        <dbReference type="SMART" id="SM01111"/>
    </source>
</evidence>
<proteinExistence type="predicted"/>
<evidence type="ECO:0000313" key="2">
    <source>
        <dbReference type="EMBL" id="PKS10964.1"/>
    </source>
</evidence>
<feature type="domain" description="Cyanovirin-N" evidence="1">
    <location>
        <begin position="2"/>
        <end position="110"/>
    </location>
</feature>
<dbReference type="Gene3D" id="2.30.60.10">
    <property type="entry name" value="Cyanovirin-N"/>
    <property type="match status" value="1"/>
</dbReference>
<dbReference type="OrthoDB" id="2441380at2759"/>
<dbReference type="Proteomes" id="UP000233524">
    <property type="component" value="Unassembled WGS sequence"/>
</dbReference>
<name>A0A2N3NEV3_9PEZI</name>